<evidence type="ECO:0000256" key="3">
    <source>
        <dbReference type="ARBA" id="ARBA00022679"/>
    </source>
</evidence>
<dbReference type="InterPro" id="IPR005299">
    <property type="entry name" value="MeTrfase_7"/>
</dbReference>
<organism evidence="6">
    <name type="scientific">Sesamum latifolium</name>
    <dbReference type="NCBI Taxonomy" id="2727402"/>
    <lineage>
        <taxon>Eukaryota</taxon>
        <taxon>Viridiplantae</taxon>
        <taxon>Streptophyta</taxon>
        <taxon>Embryophyta</taxon>
        <taxon>Tracheophyta</taxon>
        <taxon>Spermatophyta</taxon>
        <taxon>Magnoliopsida</taxon>
        <taxon>eudicotyledons</taxon>
        <taxon>Gunneridae</taxon>
        <taxon>Pentapetalae</taxon>
        <taxon>asterids</taxon>
        <taxon>lamiids</taxon>
        <taxon>Lamiales</taxon>
        <taxon>Pedaliaceae</taxon>
        <taxon>Sesamum</taxon>
    </lineage>
</organism>
<dbReference type="AlphaFoldDB" id="A0AAW2YC93"/>
<proteinExistence type="inferred from homology"/>
<dbReference type="SUPFAM" id="SSF53335">
    <property type="entry name" value="S-adenosyl-L-methionine-dependent methyltransferases"/>
    <property type="match status" value="1"/>
</dbReference>
<keyword evidence="2" id="KW-0489">Methyltransferase</keyword>
<dbReference type="Gene3D" id="1.10.1200.270">
    <property type="entry name" value="Methyltransferase, alpha-helical capping domain"/>
    <property type="match status" value="1"/>
</dbReference>
<reference evidence="6" key="2">
    <citation type="journal article" date="2024" name="Plant">
        <title>Genomic evolution and insights into agronomic trait innovations of Sesamum species.</title>
        <authorList>
            <person name="Miao H."/>
            <person name="Wang L."/>
            <person name="Qu L."/>
            <person name="Liu H."/>
            <person name="Sun Y."/>
            <person name="Le M."/>
            <person name="Wang Q."/>
            <person name="Wei S."/>
            <person name="Zheng Y."/>
            <person name="Lin W."/>
            <person name="Duan Y."/>
            <person name="Cao H."/>
            <person name="Xiong S."/>
            <person name="Wang X."/>
            <person name="Wei L."/>
            <person name="Li C."/>
            <person name="Ma Q."/>
            <person name="Ju M."/>
            <person name="Zhao R."/>
            <person name="Li G."/>
            <person name="Mu C."/>
            <person name="Tian Q."/>
            <person name="Mei H."/>
            <person name="Zhang T."/>
            <person name="Gao T."/>
            <person name="Zhang H."/>
        </authorList>
    </citation>
    <scope>NUCLEOTIDE SEQUENCE</scope>
    <source>
        <strain evidence="6">KEN1</strain>
    </source>
</reference>
<evidence type="ECO:0000256" key="4">
    <source>
        <dbReference type="ARBA" id="ARBA00022723"/>
    </source>
</evidence>
<dbReference type="GO" id="GO:0046872">
    <property type="term" value="F:metal ion binding"/>
    <property type="evidence" value="ECO:0007669"/>
    <property type="project" value="UniProtKB-KW"/>
</dbReference>
<evidence type="ECO:0000313" key="6">
    <source>
        <dbReference type="EMBL" id="KAL0463511.1"/>
    </source>
</evidence>
<evidence type="ECO:0000256" key="2">
    <source>
        <dbReference type="ARBA" id="ARBA00022603"/>
    </source>
</evidence>
<dbReference type="GO" id="GO:0008168">
    <property type="term" value="F:methyltransferase activity"/>
    <property type="evidence" value="ECO:0007669"/>
    <property type="project" value="UniProtKB-KW"/>
</dbReference>
<name>A0AAW2YC93_9LAMI</name>
<gene>
    <name evidence="6" type="ORF">Slati_0238700</name>
</gene>
<keyword evidence="3" id="KW-0808">Transferase</keyword>
<comment type="caution">
    <text evidence="6">The sequence shown here is derived from an EMBL/GenBank/DDBJ whole genome shotgun (WGS) entry which is preliminary data.</text>
</comment>
<dbReference type="InterPro" id="IPR029063">
    <property type="entry name" value="SAM-dependent_MTases_sf"/>
</dbReference>
<comment type="similarity">
    <text evidence="1">Belongs to the methyltransferase superfamily. Type-7 methyltransferase family.</text>
</comment>
<dbReference type="GO" id="GO:0032259">
    <property type="term" value="P:methylation"/>
    <property type="evidence" value="ECO:0007669"/>
    <property type="project" value="UniProtKB-KW"/>
</dbReference>
<dbReference type="InterPro" id="IPR042086">
    <property type="entry name" value="MeTrfase_capping"/>
</dbReference>
<accession>A0AAW2YC93</accession>
<dbReference type="PANTHER" id="PTHR31009">
    <property type="entry name" value="S-ADENOSYL-L-METHIONINE:CARBOXYL METHYLTRANSFERASE FAMILY PROTEIN"/>
    <property type="match status" value="1"/>
</dbReference>
<keyword evidence="5" id="KW-0460">Magnesium</keyword>
<dbReference type="Pfam" id="PF03492">
    <property type="entry name" value="Methyltransf_7"/>
    <property type="match status" value="2"/>
</dbReference>
<reference evidence="6" key="1">
    <citation type="submission" date="2020-06" db="EMBL/GenBank/DDBJ databases">
        <authorList>
            <person name="Li T."/>
            <person name="Hu X."/>
            <person name="Zhang T."/>
            <person name="Song X."/>
            <person name="Zhang H."/>
            <person name="Dai N."/>
            <person name="Sheng W."/>
            <person name="Hou X."/>
            <person name="Wei L."/>
        </authorList>
    </citation>
    <scope>NUCLEOTIDE SEQUENCE</scope>
    <source>
        <strain evidence="6">KEN1</strain>
        <tissue evidence="6">Leaf</tissue>
    </source>
</reference>
<dbReference type="Gene3D" id="3.40.50.150">
    <property type="entry name" value="Vaccinia Virus protein VP39"/>
    <property type="match status" value="1"/>
</dbReference>
<protein>
    <submittedName>
        <fullName evidence="6">Loganic acid O-methyltransferase</fullName>
    </submittedName>
</protein>
<evidence type="ECO:0000256" key="1">
    <source>
        <dbReference type="ARBA" id="ARBA00007967"/>
    </source>
</evidence>
<dbReference type="EMBL" id="JACGWN010000001">
    <property type="protein sequence ID" value="KAL0463511.1"/>
    <property type="molecule type" value="Genomic_DNA"/>
</dbReference>
<sequence length="290" mass="32243">MQIKPNLKNIKTGGVVDVAKPIIEEEIARKLEIKRPCPTSPNGFWVADFGCSTGHNSFPAMQIVTQAIYGKHASSGLITPEVPELFVVFNDVITNDFNTLFTSLPPYRNFNAIGVPGDFHGRLLPESSLHLICLLFLGTPLAYAGAKGGGGKWFSGLEQRGNSVHKRQKGSLCCLLESGRSSEAKVDSFNLPFYFITPEQLKAILERSHNITIERLEILNNSEKHTLPTVEARATCFRAVYEGLLRNHFRSEIIDELFHMYTQKLAASPIFSNLNNDKSIVILVVLKRSD</sequence>
<keyword evidence="4" id="KW-0479">Metal-binding</keyword>
<evidence type="ECO:0000256" key="5">
    <source>
        <dbReference type="ARBA" id="ARBA00022842"/>
    </source>
</evidence>